<reference evidence="4 5" key="1">
    <citation type="submission" date="2020-03" db="EMBL/GenBank/DDBJ databases">
        <title>Weissella sp. nov., isolated from Cybister lewisianus.</title>
        <authorList>
            <person name="Hyun D.-W."/>
            <person name="Bae J.-W."/>
        </authorList>
    </citation>
    <scope>NUCLEOTIDE SEQUENCE [LARGE SCALE GENOMIC DNA]</scope>
    <source>
        <strain evidence="4 5">HDW19</strain>
    </source>
</reference>
<dbReference type="AlphaFoldDB" id="A0A6G8AYG8"/>
<evidence type="ECO:0000256" key="1">
    <source>
        <dbReference type="ARBA" id="ARBA00023015"/>
    </source>
</evidence>
<dbReference type="GO" id="GO:0016987">
    <property type="term" value="F:sigma factor activity"/>
    <property type="evidence" value="ECO:0007669"/>
    <property type="project" value="InterPro"/>
</dbReference>
<evidence type="ECO:0000313" key="5">
    <source>
        <dbReference type="Proteomes" id="UP000500741"/>
    </source>
</evidence>
<dbReference type="EMBL" id="CP049888">
    <property type="protein sequence ID" value="QIL50141.1"/>
    <property type="molecule type" value="Genomic_DNA"/>
</dbReference>
<dbReference type="InterPro" id="IPR013325">
    <property type="entry name" value="RNA_pol_sigma_r2"/>
</dbReference>
<evidence type="ECO:0000256" key="2">
    <source>
        <dbReference type="ARBA" id="ARBA00023163"/>
    </source>
</evidence>
<dbReference type="KEGG" id="wco:G7084_01660"/>
<name>A0A6G8AYG8_9LACO</name>
<dbReference type="InterPro" id="IPR016032">
    <property type="entry name" value="Sig_transdc_resp-reg_C-effctor"/>
</dbReference>
<sequence>MSQIGITYEQYLRLKANDGSVFAELYQLYRPLIWKQFRQRPKELTEADWRQEVSILLMKTAKALQPTDYRAFTKYFQTACWRRIYRLKQQSINYHQMIVPLENQTVEEILPLGGGHHLQLIERLLNIQWSTKQLTIAQQNLLLLSVAGYKGTEIALILNQTVTQVRTNLMRIRKKLRRAD</sequence>
<dbReference type="Pfam" id="PF08281">
    <property type="entry name" value="Sigma70_r4_2"/>
    <property type="match status" value="1"/>
</dbReference>
<gene>
    <name evidence="4" type="ORF">G7084_01660</name>
</gene>
<dbReference type="SUPFAM" id="SSF88946">
    <property type="entry name" value="Sigma2 domain of RNA polymerase sigma factors"/>
    <property type="match status" value="1"/>
</dbReference>
<dbReference type="SUPFAM" id="SSF46894">
    <property type="entry name" value="C-terminal effector domain of the bipartite response regulators"/>
    <property type="match status" value="1"/>
</dbReference>
<protein>
    <submittedName>
        <fullName evidence="4">Sigma-70 family RNA polymerase sigma factor</fullName>
    </submittedName>
</protein>
<dbReference type="GO" id="GO:0006352">
    <property type="term" value="P:DNA-templated transcription initiation"/>
    <property type="evidence" value="ECO:0007669"/>
    <property type="project" value="InterPro"/>
</dbReference>
<organism evidence="4 5">
    <name type="scientific">Weissella coleopterorum</name>
    <dbReference type="NCBI Taxonomy" id="2714949"/>
    <lineage>
        <taxon>Bacteria</taxon>
        <taxon>Bacillati</taxon>
        <taxon>Bacillota</taxon>
        <taxon>Bacilli</taxon>
        <taxon>Lactobacillales</taxon>
        <taxon>Lactobacillaceae</taxon>
        <taxon>Weissella</taxon>
    </lineage>
</organism>
<dbReference type="Gene3D" id="1.10.10.10">
    <property type="entry name" value="Winged helix-like DNA-binding domain superfamily/Winged helix DNA-binding domain"/>
    <property type="match status" value="1"/>
</dbReference>
<keyword evidence="1" id="KW-0805">Transcription regulation</keyword>
<dbReference type="InterPro" id="IPR036388">
    <property type="entry name" value="WH-like_DNA-bd_sf"/>
</dbReference>
<evidence type="ECO:0000313" key="4">
    <source>
        <dbReference type="EMBL" id="QIL50141.1"/>
    </source>
</evidence>
<evidence type="ECO:0000259" key="3">
    <source>
        <dbReference type="Pfam" id="PF08281"/>
    </source>
</evidence>
<dbReference type="GO" id="GO:0003677">
    <property type="term" value="F:DNA binding"/>
    <property type="evidence" value="ECO:0007669"/>
    <property type="project" value="InterPro"/>
</dbReference>
<dbReference type="RefSeq" id="WP_166009453.1">
    <property type="nucleotide sequence ID" value="NZ_CP049888.1"/>
</dbReference>
<keyword evidence="2" id="KW-0804">Transcription</keyword>
<proteinExistence type="predicted"/>
<accession>A0A6G8AYG8</accession>
<dbReference type="Proteomes" id="UP000500741">
    <property type="component" value="Chromosome"/>
</dbReference>
<feature type="domain" description="RNA polymerase sigma factor 70 region 4 type 2" evidence="3">
    <location>
        <begin position="133"/>
        <end position="176"/>
    </location>
</feature>
<keyword evidence="5" id="KW-1185">Reference proteome</keyword>
<dbReference type="InterPro" id="IPR013249">
    <property type="entry name" value="RNA_pol_sigma70_r4_t2"/>
</dbReference>